<dbReference type="InterPro" id="IPR039702">
    <property type="entry name" value="FPS1-like"/>
</dbReference>
<evidence type="ECO:0000256" key="5">
    <source>
        <dbReference type="ARBA" id="ARBA00033740"/>
    </source>
</evidence>
<evidence type="ECO:0000256" key="3">
    <source>
        <dbReference type="ARBA" id="ARBA00022723"/>
    </source>
</evidence>
<dbReference type="GO" id="GO:0005737">
    <property type="term" value="C:cytoplasm"/>
    <property type="evidence" value="ECO:0007669"/>
    <property type="project" value="TreeGrafter"/>
</dbReference>
<dbReference type="InterPro" id="IPR033749">
    <property type="entry name" value="Polyprenyl_synt_CS"/>
</dbReference>
<dbReference type="GO" id="GO:0042811">
    <property type="term" value="P:pheromone biosynthetic process"/>
    <property type="evidence" value="ECO:0007669"/>
    <property type="project" value="UniProtKB-ARBA"/>
</dbReference>
<dbReference type="GO" id="GO:0046872">
    <property type="term" value="F:metal ion binding"/>
    <property type="evidence" value="ECO:0007669"/>
    <property type="project" value="UniProtKB-KW"/>
</dbReference>
<protein>
    <recommendedName>
        <fullName evidence="6">Farnesyl pyrophosphate synthase</fullName>
    </recommendedName>
</protein>
<keyword evidence="8" id="KW-1185">Reference proteome</keyword>
<dbReference type="GO" id="GO:0045337">
    <property type="term" value="P:farnesyl diphosphate biosynthetic process"/>
    <property type="evidence" value="ECO:0007669"/>
    <property type="project" value="TreeGrafter"/>
</dbReference>
<dbReference type="SUPFAM" id="SSF48576">
    <property type="entry name" value="Terpenoid synthases"/>
    <property type="match status" value="1"/>
</dbReference>
<keyword evidence="2" id="KW-0808">Transferase</keyword>
<dbReference type="AlphaFoldDB" id="A0A0L7K4G9"/>
<evidence type="ECO:0000256" key="4">
    <source>
        <dbReference type="ARBA" id="ARBA00022842"/>
    </source>
</evidence>
<evidence type="ECO:0000313" key="7">
    <source>
        <dbReference type="EMBL" id="KOB57504.1"/>
    </source>
</evidence>
<dbReference type="InterPro" id="IPR000092">
    <property type="entry name" value="Polyprenyl_synt"/>
</dbReference>
<keyword evidence="4" id="KW-0460">Magnesium</keyword>
<evidence type="ECO:0000256" key="2">
    <source>
        <dbReference type="ARBA" id="ARBA00022679"/>
    </source>
</evidence>
<dbReference type="STRING" id="104452.A0A0L7K4G9"/>
<dbReference type="Gene3D" id="1.10.600.10">
    <property type="entry name" value="Farnesyl Diphosphate Synthase"/>
    <property type="match status" value="2"/>
</dbReference>
<comment type="cofactor">
    <cofactor evidence="1">
        <name>Mg(2+)</name>
        <dbReference type="ChEBI" id="CHEBI:18420"/>
    </cofactor>
</comment>
<comment type="caution">
    <text evidence="7">The sequence shown here is derived from an EMBL/GenBank/DDBJ whole genome shotgun (WGS) entry which is preliminary data.</text>
</comment>
<dbReference type="EMBL" id="JTDY01011123">
    <property type="protein sequence ID" value="KOB57504.1"/>
    <property type="molecule type" value="Genomic_DNA"/>
</dbReference>
<evidence type="ECO:0000256" key="1">
    <source>
        <dbReference type="ARBA" id="ARBA00001946"/>
    </source>
</evidence>
<comment type="pathway">
    <text evidence="5">Pheromone biosynthesis.</text>
</comment>
<keyword evidence="3" id="KW-0479">Metal-binding</keyword>
<evidence type="ECO:0000256" key="6">
    <source>
        <dbReference type="ARBA" id="ARBA00034546"/>
    </source>
</evidence>
<reference evidence="7 8" key="1">
    <citation type="journal article" date="2015" name="Genome Biol. Evol.">
        <title>The genome of winter moth (Operophtera brumata) provides a genomic perspective on sexual dimorphism and phenology.</title>
        <authorList>
            <person name="Derks M.F."/>
            <person name="Smit S."/>
            <person name="Salis L."/>
            <person name="Schijlen E."/>
            <person name="Bossers A."/>
            <person name="Mateman C."/>
            <person name="Pijl A.S."/>
            <person name="de Ridder D."/>
            <person name="Groenen M.A."/>
            <person name="Visser M.E."/>
            <person name="Megens H.J."/>
        </authorList>
    </citation>
    <scope>NUCLEOTIDE SEQUENCE [LARGE SCALE GENOMIC DNA]</scope>
    <source>
        <strain evidence="7">WM2013NL</strain>
        <tissue evidence="7">Head and thorax</tissue>
    </source>
</reference>
<name>A0A0L7K4G9_OPEBR</name>
<proteinExistence type="predicted"/>
<sequence>MMDGSSTRRGMPCWYRLPNVGLGAINDSILIHCSIYETLQANFSKTPLCVDISDYSMFTIDRYYSIVKHKTSYYTFKLPVSLGYLLANNADKNTHKKVEEVCLDLGKLFQIQDDYLDCYGDESVTGKIGTDIQEGKCSWLAVNALKHCDETQRATFVENYANKDPANVDNIKRLYEELRIPDLYKNEERIVYEGILQK</sequence>
<dbReference type="PROSITE" id="PS00444">
    <property type="entry name" value="POLYPRENYL_SYNTHASE_2"/>
    <property type="match status" value="1"/>
</dbReference>
<dbReference type="PANTHER" id="PTHR11525">
    <property type="entry name" value="FARNESYL-PYROPHOSPHATE SYNTHETASE"/>
    <property type="match status" value="1"/>
</dbReference>
<dbReference type="GO" id="GO:0004337">
    <property type="term" value="F:(2E,6E)-farnesyl diphosphate synthase activity"/>
    <property type="evidence" value="ECO:0007669"/>
    <property type="project" value="TreeGrafter"/>
</dbReference>
<evidence type="ECO:0000313" key="8">
    <source>
        <dbReference type="Proteomes" id="UP000037510"/>
    </source>
</evidence>
<gene>
    <name evidence="7" type="ORF">OBRU01_25715</name>
</gene>
<dbReference type="Proteomes" id="UP000037510">
    <property type="component" value="Unassembled WGS sequence"/>
</dbReference>
<organism evidence="7 8">
    <name type="scientific">Operophtera brumata</name>
    <name type="common">Winter moth</name>
    <name type="synonym">Phalaena brumata</name>
    <dbReference type="NCBI Taxonomy" id="104452"/>
    <lineage>
        <taxon>Eukaryota</taxon>
        <taxon>Metazoa</taxon>
        <taxon>Ecdysozoa</taxon>
        <taxon>Arthropoda</taxon>
        <taxon>Hexapoda</taxon>
        <taxon>Insecta</taxon>
        <taxon>Pterygota</taxon>
        <taxon>Neoptera</taxon>
        <taxon>Endopterygota</taxon>
        <taxon>Lepidoptera</taxon>
        <taxon>Glossata</taxon>
        <taxon>Ditrysia</taxon>
        <taxon>Geometroidea</taxon>
        <taxon>Geometridae</taxon>
        <taxon>Larentiinae</taxon>
        <taxon>Operophtera</taxon>
    </lineage>
</organism>
<dbReference type="PANTHER" id="PTHR11525:SF0">
    <property type="entry name" value="FARNESYL PYROPHOSPHATE SYNTHASE"/>
    <property type="match status" value="1"/>
</dbReference>
<dbReference type="InterPro" id="IPR008949">
    <property type="entry name" value="Isoprenoid_synthase_dom_sf"/>
</dbReference>
<dbReference type="GO" id="GO:0004161">
    <property type="term" value="F:dimethylallyltranstransferase activity"/>
    <property type="evidence" value="ECO:0007669"/>
    <property type="project" value="TreeGrafter"/>
</dbReference>
<accession>A0A0L7K4G9</accession>
<dbReference type="Pfam" id="PF00348">
    <property type="entry name" value="polyprenyl_synt"/>
    <property type="match status" value="1"/>
</dbReference>
<feature type="non-terminal residue" evidence="7">
    <location>
        <position position="198"/>
    </location>
</feature>